<proteinExistence type="predicted"/>
<sequence>MAFDNQHHFAFATVFIFFDPRQQLADRRAVNGFPGFGQLTRQHHITGFSQYRDDIFQAI</sequence>
<dbReference type="AlphaFoldDB" id="A0A655EGN4"/>
<name>A0A655EGN4_SALET</name>
<accession>A0A655EGN4</accession>
<protein>
    <submittedName>
        <fullName evidence="1">Uncharacterized protein</fullName>
    </submittedName>
</protein>
<evidence type="ECO:0000313" key="1">
    <source>
        <dbReference type="EMBL" id="CNV20720.1"/>
    </source>
</evidence>
<gene>
    <name evidence="1" type="ORF">ERS008198_04651</name>
</gene>
<organism evidence="1 2">
    <name type="scientific">Salmonella enterica subsp. enterica serovar Bovismorbificans</name>
    <dbReference type="NCBI Taxonomy" id="58097"/>
    <lineage>
        <taxon>Bacteria</taxon>
        <taxon>Pseudomonadati</taxon>
        <taxon>Pseudomonadota</taxon>
        <taxon>Gammaproteobacteria</taxon>
        <taxon>Enterobacterales</taxon>
        <taxon>Enterobacteriaceae</taxon>
        <taxon>Salmonella</taxon>
    </lineage>
</organism>
<dbReference type="Proteomes" id="UP000041314">
    <property type="component" value="Unassembled WGS sequence"/>
</dbReference>
<dbReference type="EMBL" id="CQPA01000069">
    <property type="protein sequence ID" value="CNV20720.1"/>
    <property type="molecule type" value="Genomic_DNA"/>
</dbReference>
<reference evidence="1 2" key="1">
    <citation type="submission" date="2015-03" db="EMBL/GenBank/DDBJ databases">
        <authorList>
            <consortium name="Pathogen Informatics"/>
        </authorList>
    </citation>
    <scope>NUCLEOTIDE SEQUENCE [LARGE SCALE GENOMIC DNA]</scope>
    <source>
        <strain evidence="1 2">A1104</strain>
    </source>
</reference>
<evidence type="ECO:0000313" key="2">
    <source>
        <dbReference type="Proteomes" id="UP000041314"/>
    </source>
</evidence>